<dbReference type="PANTHER" id="PTHR43877">
    <property type="entry name" value="AMINOALKYLPHOSPHONATE N-ACETYLTRANSFERASE-RELATED-RELATED"/>
    <property type="match status" value="1"/>
</dbReference>
<name>A0A0P9YVG9_PSESI</name>
<proteinExistence type="predicted"/>
<keyword evidence="2" id="KW-0012">Acyltransferase</keyword>
<organism evidence="4 5">
    <name type="scientific">Pseudomonas syringae pv. ribicola</name>
    <dbReference type="NCBI Taxonomy" id="55398"/>
    <lineage>
        <taxon>Bacteria</taxon>
        <taxon>Pseudomonadati</taxon>
        <taxon>Pseudomonadota</taxon>
        <taxon>Gammaproteobacteria</taxon>
        <taxon>Pseudomonadales</taxon>
        <taxon>Pseudomonadaceae</taxon>
        <taxon>Pseudomonas</taxon>
    </lineage>
</organism>
<dbReference type="Pfam" id="PF13508">
    <property type="entry name" value="Acetyltransf_7"/>
    <property type="match status" value="1"/>
</dbReference>
<dbReference type="SUPFAM" id="SSF55729">
    <property type="entry name" value="Acyl-CoA N-acyltransferases (Nat)"/>
    <property type="match status" value="1"/>
</dbReference>
<evidence type="ECO:0000313" key="5">
    <source>
        <dbReference type="Proteomes" id="UP000050554"/>
    </source>
</evidence>
<dbReference type="PROSITE" id="PS51186">
    <property type="entry name" value="GNAT"/>
    <property type="match status" value="1"/>
</dbReference>
<comment type="caution">
    <text evidence="4">The sequence shown here is derived from an EMBL/GenBank/DDBJ whole genome shotgun (WGS) entry which is preliminary data.</text>
</comment>
<dbReference type="InterPro" id="IPR000182">
    <property type="entry name" value="GNAT_dom"/>
</dbReference>
<evidence type="ECO:0000313" key="4">
    <source>
        <dbReference type="EMBL" id="KPY43045.1"/>
    </source>
</evidence>
<keyword evidence="1 4" id="KW-0808">Transferase</keyword>
<dbReference type="AlphaFoldDB" id="A0A0P9YVG9"/>
<dbReference type="Gene3D" id="3.40.630.30">
    <property type="match status" value="1"/>
</dbReference>
<evidence type="ECO:0000256" key="1">
    <source>
        <dbReference type="ARBA" id="ARBA00022679"/>
    </source>
</evidence>
<gene>
    <name evidence="4" type="ORF">ALO47_01782</name>
</gene>
<dbReference type="PATRIC" id="fig|55398.3.peg.2235"/>
<dbReference type="CDD" id="cd04301">
    <property type="entry name" value="NAT_SF"/>
    <property type="match status" value="1"/>
</dbReference>
<dbReference type="InterPro" id="IPR050832">
    <property type="entry name" value="Bact_Acetyltransf"/>
</dbReference>
<accession>A0A0P9YVG9</accession>
<dbReference type="Proteomes" id="UP000050554">
    <property type="component" value="Unassembled WGS sequence"/>
</dbReference>
<dbReference type="RefSeq" id="WP_004883028.1">
    <property type="nucleotide sequence ID" value="NZ_LJRF01000198.1"/>
</dbReference>
<dbReference type="InterPro" id="IPR016181">
    <property type="entry name" value="Acyl_CoA_acyltransferase"/>
</dbReference>
<sequence>MALHPETSSTVRLVPAQPDDFEALVSLRIDAMRESLERLGRFDPERARERFRQGFSVQHTRHIEANGRRVGFVVLKPLGDEWLLDHLYIRPGAQGQGIGSTVLRQILSEADTCGTAVRVGALKGSDSNRFYIRHGFRLVESGEFDHYYLRQKP</sequence>
<dbReference type="PANTHER" id="PTHR43877:SF2">
    <property type="entry name" value="AMINOALKYLPHOSPHONATE N-ACETYLTRANSFERASE-RELATED"/>
    <property type="match status" value="1"/>
</dbReference>
<dbReference type="GO" id="GO:0016747">
    <property type="term" value="F:acyltransferase activity, transferring groups other than amino-acyl groups"/>
    <property type="evidence" value="ECO:0007669"/>
    <property type="project" value="InterPro"/>
</dbReference>
<evidence type="ECO:0000256" key="2">
    <source>
        <dbReference type="ARBA" id="ARBA00023315"/>
    </source>
</evidence>
<reference evidence="4 5" key="1">
    <citation type="submission" date="2015-09" db="EMBL/GenBank/DDBJ databases">
        <title>Genome announcement of multiple Pseudomonas syringae strains.</title>
        <authorList>
            <person name="Thakur S."/>
            <person name="Wang P.W."/>
            <person name="Gong Y."/>
            <person name="Weir B.S."/>
            <person name="Guttman D.S."/>
        </authorList>
    </citation>
    <scope>NUCLEOTIDE SEQUENCE [LARGE SCALE GENOMIC DNA]</scope>
    <source>
        <strain evidence="4 5">ICMP3882</strain>
    </source>
</reference>
<protein>
    <submittedName>
        <fullName evidence="4">GNAT family acetyltransferase</fullName>
    </submittedName>
</protein>
<feature type="domain" description="N-acetyltransferase" evidence="3">
    <location>
        <begin position="11"/>
        <end position="153"/>
    </location>
</feature>
<evidence type="ECO:0000259" key="3">
    <source>
        <dbReference type="PROSITE" id="PS51186"/>
    </source>
</evidence>
<dbReference type="EMBL" id="LJRF01000198">
    <property type="protein sequence ID" value="KPY43045.1"/>
    <property type="molecule type" value="Genomic_DNA"/>
</dbReference>